<dbReference type="EMBL" id="MPZS01000001">
    <property type="protein sequence ID" value="OOY12835.1"/>
    <property type="molecule type" value="Genomic_DNA"/>
</dbReference>
<reference evidence="1 2" key="1">
    <citation type="submission" date="2016-11" db="EMBL/GenBank/DDBJ databases">
        <title>A multilocus sequence analysis scheme for characterization of bacteria in the genus Thioclava.</title>
        <authorList>
            <person name="Liu Y."/>
            <person name="Shao Z."/>
        </authorList>
    </citation>
    <scope>NUCLEOTIDE SEQUENCE [LARGE SCALE GENOMIC DNA]</scope>
    <source>
        <strain evidence="1 2">11.10-0-13</strain>
    </source>
</reference>
<organism evidence="1 2">
    <name type="scientific">Thioclava marina</name>
    <dbReference type="NCBI Taxonomy" id="1915077"/>
    <lineage>
        <taxon>Bacteria</taxon>
        <taxon>Pseudomonadati</taxon>
        <taxon>Pseudomonadota</taxon>
        <taxon>Alphaproteobacteria</taxon>
        <taxon>Rhodobacterales</taxon>
        <taxon>Paracoccaceae</taxon>
        <taxon>Thioclava</taxon>
    </lineage>
</organism>
<sequence>MTVTSVENRRDHALHRILELGAEEVPGRIIEMRREKTLSKLIVEINAGLVSDNGDERARAQAALDRLGFI</sequence>
<evidence type="ECO:0000313" key="2">
    <source>
        <dbReference type="Proteomes" id="UP000242224"/>
    </source>
</evidence>
<protein>
    <submittedName>
        <fullName evidence="1">Uncharacterized protein</fullName>
    </submittedName>
</protein>
<dbReference type="Proteomes" id="UP000242224">
    <property type="component" value="Unassembled WGS sequence"/>
</dbReference>
<gene>
    <name evidence="1" type="ORF">BMG00_03150</name>
</gene>
<accession>A0ABX3MMR7</accession>
<keyword evidence="2" id="KW-1185">Reference proteome</keyword>
<evidence type="ECO:0000313" key="1">
    <source>
        <dbReference type="EMBL" id="OOY12835.1"/>
    </source>
</evidence>
<proteinExistence type="predicted"/>
<comment type="caution">
    <text evidence="1">The sequence shown here is derived from an EMBL/GenBank/DDBJ whole genome shotgun (WGS) entry which is preliminary data.</text>
</comment>
<dbReference type="RefSeq" id="WP_078528598.1">
    <property type="nucleotide sequence ID" value="NZ_MPZS01000001.1"/>
</dbReference>
<name>A0ABX3MMR7_9RHOB</name>